<evidence type="ECO:0000259" key="1">
    <source>
        <dbReference type="PROSITE" id="PS51184"/>
    </source>
</evidence>
<dbReference type="RefSeq" id="WP_153586954.1">
    <property type="nucleotide sequence ID" value="NZ_WJBU01000029.1"/>
</dbReference>
<dbReference type="AlphaFoldDB" id="A0A844BD83"/>
<dbReference type="InterPro" id="IPR003347">
    <property type="entry name" value="JmjC_dom"/>
</dbReference>
<sequence length="292" mass="32330">MLPHNFFQNHWLKAPLVCRGLVSTLADGSIDWSGQFKSWAESATVQARLFSSAILGSNGEPQAHVAKSGSDALAIFEQHASAETPLTLLLNGCDSASPLLRTMRERLNLKRTWREDDIVATMSSHQSGIGFHSGHEDGFLVQLEGTRVWRFWEPASVPRPYLLSLLAHPDFADEQVPPPPGDPEMEFVINAGDAIYLPSLWGHSGITVGNSVALSIAWKGITPFSLLVEKFGKRTVLSSWPQLRIYSDDLFAPVDHEDAPNVRSMLLTRFLEMHPQVNDVVAREFKEPVPAL</sequence>
<dbReference type="Gene3D" id="2.60.120.650">
    <property type="entry name" value="Cupin"/>
    <property type="match status" value="1"/>
</dbReference>
<comment type="caution">
    <text evidence="2">The sequence shown here is derived from an EMBL/GenBank/DDBJ whole genome shotgun (WGS) entry which is preliminary data.</text>
</comment>
<feature type="domain" description="JmjC" evidence="1">
    <location>
        <begin position="98"/>
        <end position="233"/>
    </location>
</feature>
<dbReference type="SUPFAM" id="SSF51197">
    <property type="entry name" value="Clavaminate synthase-like"/>
    <property type="match status" value="1"/>
</dbReference>
<protein>
    <recommendedName>
        <fullName evidence="1">JmjC domain-containing protein</fullName>
    </recommendedName>
</protein>
<evidence type="ECO:0000313" key="3">
    <source>
        <dbReference type="Proteomes" id="UP000487350"/>
    </source>
</evidence>
<dbReference type="EMBL" id="WJBU01000029">
    <property type="protein sequence ID" value="MRD49659.1"/>
    <property type="molecule type" value="Genomic_DNA"/>
</dbReference>
<dbReference type="OrthoDB" id="479699at2"/>
<reference evidence="2 3" key="1">
    <citation type="submission" date="2019-11" db="EMBL/GenBank/DDBJ databases">
        <title>Caenimonas koreensis gen. nov., sp. nov., isolated from activated sludge.</title>
        <authorList>
            <person name="Seung H.R."/>
        </authorList>
    </citation>
    <scope>NUCLEOTIDE SEQUENCE [LARGE SCALE GENOMIC DNA]</scope>
    <source>
        <strain evidence="2 3">EMB320</strain>
    </source>
</reference>
<name>A0A844BD83_9BURK</name>
<dbReference type="SMART" id="SM00558">
    <property type="entry name" value="JmjC"/>
    <property type="match status" value="1"/>
</dbReference>
<evidence type="ECO:0000313" key="2">
    <source>
        <dbReference type="EMBL" id="MRD49659.1"/>
    </source>
</evidence>
<keyword evidence="3" id="KW-1185">Reference proteome</keyword>
<proteinExistence type="predicted"/>
<dbReference type="PROSITE" id="PS51184">
    <property type="entry name" value="JMJC"/>
    <property type="match status" value="1"/>
</dbReference>
<dbReference type="Proteomes" id="UP000487350">
    <property type="component" value="Unassembled WGS sequence"/>
</dbReference>
<organism evidence="2 3">
    <name type="scientific">Caenimonas koreensis DSM 17982</name>
    <dbReference type="NCBI Taxonomy" id="1121255"/>
    <lineage>
        <taxon>Bacteria</taxon>
        <taxon>Pseudomonadati</taxon>
        <taxon>Pseudomonadota</taxon>
        <taxon>Betaproteobacteria</taxon>
        <taxon>Burkholderiales</taxon>
        <taxon>Comamonadaceae</taxon>
        <taxon>Caenimonas</taxon>
    </lineage>
</organism>
<accession>A0A844BD83</accession>
<dbReference type="Pfam" id="PF08007">
    <property type="entry name" value="JmjC_2"/>
    <property type="match status" value="1"/>
</dbReference>
<gene>
    <name evidence="2" type="ORF">GHT07_20495</name>
</gene>